<evidence type="ECO:0000313" key="8">
    <source>
        <dbReference type="Proteomes" id="UP000003167"/>
    </source>
</evidence>
<dbReference type="STRING" id="999422.HMPREF9944_00058"/>
<accession>H1HIR4</accession>
<keyword evidence="6" id="KW-0814">Transposable element</keyword>
<evidence type="ECO:0000256" key="1">
    <source>
        <dbReference type="ARBA" id="ARBA00002190"/>
    </source>
</evidence>
<organism evidence="7 8">
    <name type="scientific">Segatella maculosa OT 289</name>
    <dbReference type="NCBI Taxonomy" id="999422"/>
    <lineage>
        <taxon>Bacteria</taxon>
        <taxon>Pseudomonadati</taxon>
        <taxon>Bacteroidota</taxon>
        <taxon>Bacteroidia</taxon>
        <taxon>Bacteroidales</taxon>
        <taxon>Prevotellaceae</taxon>
        <taxon>Segatella</taxon>
    </lineage>
</organism>
<dbReference type="PANTHER" id="PTHR33217:SF8">
    <property type="entry name" value="MUTATOR FAMILY TRANSPOSASE"/>
    <property type="match status" value="1"/>
</dbReference>
<dbReference type="GO" id="GO:0003677">
    <property type="term" value="F:DNA binding"/>
    <property type="evidence" value="ECO:0007669"/>
    <property type="project" value="UniProtKB-UniRule"/>
</dbReference>
<dbReference type="EMBL" id="AGEK01000004">
    <property type="protein sequence ID" value="EHO74859.1"/>
    <property type="molecule type" value="Genomic_DNA"/>
</dbReference>
<dbReference type="PATRIC" id="fig|999422.3.peg.56"/>
<gene>
    <name evidence="7" type="ORF">HMPREF9944_00058</name>
</gene>
<dbReference type="HOGENOM" id="CLU_036805_12_5_10"/>
<dbReference type="Proteomes" id="UP000003167">
    <property type="component" value="Unassembled WGS sequence"/>
</dbReference>
<evidence type="ECO:0000313" key="7">
    <source>
        <dbReference type="EMBL" id="EHO74859.1"/>
    </source>
</evidence>
<evidence type="ECO:0000256" key="6">
    <source>
        <dbReference type="RuleBase" id="RU365089"/>
    </source>
</evidence>
<dbReference type="GO" id="GO:0006313">
    <property type="term" value="P:DNA transposition"/>
    <property type="evidence" value="ECO:0007669"/>
    <property type="project" value="UniProtKB-UniRule"/>
</dbReference>
<protein>
    <recommendedName>
        <fullName evidence="6">Mutator family transposase</fullName>
    </recommendedName>
</protein>
<keyword evidence="4 6" id="KW-0238">DNA-binding</keyword>
<keyword evidence="5 6" id="KW-0233">DNA recombination</keyword>
<evidence type="ECO:0000256" key="2">
    <source>
        <dbReference type="ARBA" id="ARBA00010961"/>
    </source>
</evidence>
<comment type="caution">
    <text evidence="7">The sequence shown here is derived from an EMBL/GenBank/DDBJ whole genome shotgun (WGS) entry which is preliminary data.</text>
</comment>
<comment type="similarity">
    <text evidence="2 6">Belongs to the transposase mutator family.</text>
</comment>
<reference evidence="7 8" key="1">
    <citation type="submission" date="2011-12" db="EMBL/GenBank/DDBJ databases">
        <title>The Genome Sequence of Prevotella maculosa OT 289.</title>
        <authorList>
            <consortium name="The Broad Institute Genome Sequencing Platform"/>
            <person name="Earl A."/>
            <person name="Ward D."/>
            <person name="Feldgarden M."/>
            <person name="Gevers D."/>
            <person name="Izard J."/>
            <person name="Blanton J.M."/>
            <person name="Mathney J."/>
            <person name="Tanner A.C."/>
            <person name="Dewhirst F.E."/>
            <person name="Young S.K."/>
            <person name="Zeng Q."/>
            <person name="Gargeya S."/>
            <person name="Fitzgerald M."/>
            <person name="Haas B."/>
            <person name="Abouelleil A."/>
            <person name="Alvarado L."/>
            <person name="Arachchi H.M."/>
            <person name="Berlin A."/>
            <person name="Chapman S.B."/>
            <person name="Gearin G."/>
            <person name="Goldberg J."/>
            <person name="Griggs A."/>
            <person name="Gujja S."/>
            <person name="Hansen M."/>
            <person name="Heiman D."/>
            <person name="Howarth C."/>
            <person name="Larimer J."/>
            <person name="Lui A."/>
            <person name="MacDonald P.J.P."/>
            <person name="McCowen C."/>
            <person name="Montmayeur A."/>
            <person name="Murphy C."/>
            <person name="Neiman D."/>
            <person name="Pearson M."/>
            <person name="Priest M."/>
            <person name="Roberts A."/>
            <person name="Saif S."/>
            <person name="Shea T."/>
            <person name="Sisk P."/>
            <person name="Stolte C."/>
            <person name="Sykes S."/>
            <person name="Wortman J."/>
            <person name="Nusbaum C."/>
            <person name="Birren B."/>
        </authorList>
    </citation>
    <scope>NUCLEOTIDE SEQUENCE [LARGE SCALE GENOMIC DNA]</scope>
    <source>
        <strain evidence="7 8">OT 289</strain>
    </source>
</reference>
<dbReference type="PANTHER" id="PTHR33217">
    <property type="entry name" value="TRANSPOSASE FOR INSERTION SEQUENCE ELEMENT IS1081"/>
    <property type="match status" value="1"/>
</dbReference>
<dbReference type="Pfam" id="PF00872">
    <property type="entry name" value="Transposase_mut"/>
    <property type="match status" value="1"/>
</dbReference>
<dbReference type="InterPro" id="IPR001207">
    <property type="entry name" value="Transposase_mutator"/>
</dbReference>
<comment type="function">
    <text evidence="1 6">Required for the transposition of the insertion element.</text>
</comment>
<sequence>MDNHEIDYKRAAEQLRNGEPSFGKEGALAPMLERILNAALEGEMDAHLSIDERSKGNRRNGKIPKQVQTCYGEVTVETPRDRDGSFEPQTVKKRETILAEGMADQIINMYAFGTSSRDISKYFEREFDTKLSAETISSITDRVLPEIKL</sequence>
<proteinExistence type="inferred from homology"/>
<dbReference type="AlphaFoldDB" id="H1HIR4"/>
<evidence type="ECO:0000256" key="5">
    <source>
        <dbReference type="ARBA" id="ARBA00023172"/>
    </source>
</evidence>
<keyword evidence="3 6" id="KW-0815">Transposition</keyword>
<evidence type="ECO:0000256" key="3">
    <source>
        <dbReference type="ARBA" id="ARBA00022578"/>
    </source>
</evidence>
<evidence type="ECO:0000256" key="4">
    <source>
        <dbReference type="ARBA" id="ARBA00023125"/>
    </source>
</evidence>
<dbReference type="GO" id="GO:0004803">
    <property type="term" value="F:transposase activity"/>
    <property type="evidence" value="ECO:0007669"/>
    <property type="project" value="UniProtKB-UniRule"/>
</dbReference>
<name>H1HIR4_9BACT</name>
<keyword evidence="8" id="KW-1185">Reference proteome</keyword>